<evidence type="ECO:0000313" key="3">
    <source>
        <dbReference type="Proteomes" id="UP001497497"/>
    </source>
</evidence>
<accession>A0AAV2IHN1</accession>
<keyword evidence="3" id="KW-1185">Reference proteome</keyword>
<feature type="compositionally biased region" description="Pro residues" evidence="1">
    <location>
        <begin position="95"/>
        <end position="109"/>
    </location>
</feature>
<evidence type="ECO:0000313" key="2">
    <source>
        <dbReference type="EMBL" id="CAL1546526.1"/>
    </source>
</evidence>
<gene>
    <name evidence="2" type="ORF">GSLYS_00019903001</name>
</gene>
<dbReference type="GO" id="GO:0007005">
    <property type="term" value="P:mitochondrion organization"/>
    <property type="evidence" value="ECO:0007669"/>
    <property type="project" value="InterPro"/>
</dbReference>
<dbReference type="Proteomes" id="UP001497497">
    <property type="component" value="Unassembled WGS sequence"/>
</dbReference>
<dbReference type="PANTHER" id="PTHR13523:SF2">
    <property type="entry name" value="COILED-COIL-HELIX-COILED-COIL-HELIX DOMAIN CONTAINING 2, ISOFORM A-RELATED"/>
    <property type="match status" value="1"/>
</dbReference>
<evidence type="ECO:0000256" key="1">
    <source>
        <dbReference type="SAM" id="MobiDB-lite"/>
    </source>
</evidence>
<proteinExistence type="predicted"/>
<dbReference type="PROSITE" id="PS51808">
    <property type="entry name" value="CHCH"/>
    <property type="match status" value="1"/>
</dbReference>
<organism evidence="2 3">
    <name type="scientific">Lymnaea stagnalis</name>
    <name type="common">Great pond snail</name>
    <name type="synonym">Helix stagnalis</name>
    <dbReference type="NCBI Taxonomy" id="6523"/>
    <lineage>
        <taxon>Eukaryota</taxon>
        <taxon>Metazoa</taxon>
        <taxon>Spiralia</taxon>
        <taxon>Lophotrochozoa</taxon>
        <taxon>Mollusca</taxon>
        <taxon>Gastropoda</taxon>
        <taxon>Heterobranchia</taxon>
        <taxon>Euthyneura</taxon>
        <taxon>Panpulmonata</taxon>
        <taxon>Hygrophila</taxon>
        <taxon>Lymnaeoidea</taxon>
        <taxon>Lymnaeidae</taxon>
        <taxon>Lymnaea</taxon>
    </lineage>
</organism>
<comment type="caution">
    <text evidence="2">The sequence shown here is derived from an EMBL/GenBank/DDBJ whole genome shotgun (WGS) entry which is preliminary data.</text>
</comment>
<name>A0AAV2IHN1_LYMST</name>
<feature type="region of interest" description="Disordered" evidence="1">
    <location>
        <begin position="77"/>
        <end position="114"/>
    </location>
</feature>
<dbReference type="PANTHER" id="PTHR13523">
    <property type="entry name" value="COILED-COIL-HELIX-COILED-COIL-HELIX DOMAIN CONTAINING 2/NUR77"/>
    <property type="match status" value="1"/>
</dbReference>
<feature type="compositionally biased region" description="Pro residues" evidence="1">
    <location>
        <begin position="34"/>
        <end position="43"/>
    </location>
</feature>
<dbReference type="GO" id="GO:0005634">
    <property type="term" value="C:nucleus"/>
    <property type="evidence" value="ECO:0007669"/>
    <property type="project" value="TreeGrafter"/>
</dbReference>
<dbReference type="AlphaFoldDB" id="A0AAV2IHN1"/>
<dbReference type="EMBL" id="CAXITT010000823">
    <property type="protein sequence ID" value="CAL1546526.1"/>
    <property type="molecule type" value="Genomic_DNA"/>
</dbReference>
<feature type="compositionally biased region" description="Low complexity" evidence="1">
    <location>
        <begin position="7"/>
        <end position="33"/>
    </location>
</feature>
<protein>
    <submittedName>
        <fullName evidence="2">Uncharacterized protein</fullName>
    </submittedName>
</protein>
<sequence>MPRRGRSQGVSRVSAPVRQAPAPVRQAPAQVPAHAPPPPPPATYAPQPKQPGMFAQMATTAAGVAVGSAVGHVVGSAITGGLGGGSSHETAPAPAAAPAPVAAPAPPAQPLYNNADQRANPCQYQLQQFLECTQTQHDISLCAGFNEALKECKFRYGLQ</sequence>
<dbReference type="InterPro" id="IPR055304">
    <property type="entry name" value="CHCHD2/10-like"/>
</dbReference>
<dbReference type="GO" id="GO:0005739">
    <property type="term" value="C:mitochondrion"/>
    <property type="evidence" value="ECO:0007669"/>
    <property type="project" value="TreeGrafter"/>
</dbReference>
<feature type="region of interest" description="Disordered" evidence="1">
    <location>
        <begin position="1"/>
        <end position="51"/>
    </location>
</feature>
<reference evidence="2 3" key="1">
    <citation type="submission" date="2024-04" db="EMBL/GenBank/DDBJ databases">
        <authorList>
            <consortium name="Genoscope - CEA"/>
            <person name="William W."/>
        </authorList>
    </citation>
    <scope>NUCLEOTIDE SEQUENCE [LARGE SCALE GENOMIC DNA]</scope>
</reference>